<dbReference type="GO" id="GO:0005975">
    <property type="term" value="P:carbohydrate metabolic process"/>
    <property type="evidence" value="ECO:0007669"/>
    <property type="project" value="InterPro"/>
</dbReference>
<name>A0A9W4T9P5_9GLOM</name>
<dbReference type="SUPFAM" id="SSF51445">
    <property type="entry name" value="(Trans)glycosidases"/>
    <property type="match status" value="1"/>
</dbReference>
<dbReference type="GO" id="GO:0006032">
    <property type="term" value="P:chitin catabolic process"/>
    <property type="evidence" value="ECO:0007669"/>
    <property type="project" value="TreeGrafter"/>
</dbReference>
<evidence type="ECO:0000259" key="2">
    <source>
        <dbReference type="PROSITE" id="PS51910"/>
    </source>
</evidence>
<gene>
    <name evidence="3" type="ORF">FWILDA_LOCUS17982</name>
</gene>
<dbReference type="AlphaFoldDB" id="A0A9W4T9P5"/>
<dbReference type="OrthoDB" id="10255964at2759"/>
<organism evidence="3 4">
    <name type="scientific">Funneliformis geosporum</name>
    <dbReference type="NCBI Taxonomy" id="1117311"/>
    <lineage>
        <taxon>Eukaryota</taxon>
        <taxon>Fungi</taxon>
        <taxon>Fungi incertae sedis</taxon>
        <taxon>Mucoromycota</taxon>
        <taxon>Glomeromycotina</taxon>
        <taxon>Glomeromycetes</taxon>
        <taxon>Glomerales</taxon>
        <taxon>Glomeraceae</taxon>
        <taxon>Funneliformis</taxon>
    </lineage>
</organism>
<feature type="domain" description="GH18" evidence="2">
    <location>
        <begin position="50"/>
        <end position="417"/>
    </location>
</feature>
<feature type="non-terminal residue" evidence="3">
    <location>
        <position position="1"/>
    </location>
</feature>
<feature type="chain" id="PRO_5040888510" evidence="1">
    <location>
        <begin position="19"/>
        <end position="417"/>
    </location>
</feature>
<protein>
    <submittedName>
        <fullName evidence="3">3681_t:CDS:1</fullName>
    </submittedName>
</protein>
<proteinExistence type="predicted"/>
<dbReference type="PROSITE" id="PS51910">
    <property type="entry name" value="GH18_2"/>
    <property type="match status" value="1"/>
</dbReference>
<reference evidence="3" key="1">
    <citation type="submission" date="2022-08" db="EMBL/GenBank/DDBJ databases">
        <authorList>
            <person name="Kallberg Y."/>
            <person name="Tangrot J."/>
            <person name="Rosling A."/>
        </authorList>
    </citation>
    <scope>NUCLEOTIDE SEQUENCE</scope>
    <source>
        <strain evidence="3">Wild A</strain>
    </source>
</reference>
<dbReference type="GO" id="GO:0005576">
    <property type="term" value="C:extracellular region"/>
    <property type="evidence" value="ECO:0007669"/>
    <property type="project" value="TreeGrafter"/>
</dbReference>
<evidence type="ECO:0000313" key="4">
    <source>
        <dbReference type="Proteomes" id="UP001153678"/>
    </source>
</evidence>
<feature type="signal peptide" evidence="1">
    <location>
        <begin position="1"/>
        <end position="18"/>
    </location>
</feature>
<dbReference type="InterPro" id="IPR050314">
    <property type="entry name" value="Glycosyl_Hydrlase_18"/>
</dbReference>
<dbReference type="PANTHER" id="PTHR11177:SF317">
    <property type="entry name" value="CHITINASE 12-RELATED"/>
    <property type="match status" value="1"/>
</dbReference>
<dbReference type="SMART" id="SM00636">
    <property type="entry name" value="Glyco_18"/>
    <property type="match status" value="1"/>
</dbReference>
<dbReference type="InterPro" id="IPR001223">
    <property type="entry name" value="Glyco_hydro18_cat"/>
</dbReference>
<keyword evidence="4" id="KW-1185">Reference proteome</keyword>
<dbReference type="Pfam" id="PF00704">
    <property type="entry name" value="Glyco_hydro_18"/>
    <property type="match status" value="1"/>
</dbReference>
<dbReference type="Gene3D" id="3.20.20.80">
    <property type="entry name" value="Glycosidases"/>
    <property type="match status" value="1"/>
</dbReference>
<feature type="non-terminal residue" evidence="3">
    <location>
        <position position="417"/>
    </location>
</feature>
<dbReference type="InterPro" id="IPR011583">
    <property type="entry name" value="Chitinase_II/V-like_cat"/>
</dbReference>
<dbReference type="PANTHER" id="PTHR11177">
    <property type="entry name" value="CHITINASE"/>
    <property type="match status" value="1"/>
</dbReference>
<dbReference type="EMBL" id="CAMKVN010015930">
    <property type="protein sequence ID" value="CAI2197248.1"/>
    <property type="molecule type" value="Genomic_DNA"/>
</dbReference>
<accession>A0A9W4T9P5</accession>
<dbReference type="GO" id="GO:0004568">
    <property type="term" value="F:chitinase activity"/>
    <property type="evidence" value="ECO:0007669"/>
    <property type="project" value="TreeGrafter"/>
</dbReference>
<evidence type="ECO:0000256" key="1">
    <source>
        <dbReference type="SAM" id="SignalP"/>
    </source>
</evidence>
<keyword evidence="1" id="KW-0732">Signal</keyword>
<sequence>FAIYILYGLFSISLITSAQESGKSGEPDSISQKNNCKVVSLDPGADAIKQVTIGYVQLFSTIQPQTQPKINWDNYDFINVIAYPQDGGGDQYGFFRPRDVDKLSPINDLVANKANPSTKILLSIRNYNVDQWPKDDDVDYQRIIDDAIDTIKEYQLDGVDIEYPGMRGNFCKGPNGWDKKDDDRFIKFLNDLQEALNGKTLILTVGRELIGNLKVAINYLNIETYHNSLYLNANANAKTPNQDFYLSGPNSPLKAFEDAYSAWNNAGINNNQIIMGVDFGNTIQVVYDPNNELARSQTVKAPKNAIIDVNSLEITKQTRQIKYPCNDPYQIYSWPWKYSSSNLDPNSNFCTVNNNNDHFNWTRNFSQTDGSETPWLYSAVIGAEFNYYYVSYEDLSSLRSKLEFAVTNSIGGMSISD</sequence>
<dbReference type="InterPro" id="IPR017853">
    <property type="entry name" value="GH"/>
</dbReference>
<comment type="caution">
    <text evidence="3">The sequence shown here is derived from an EMBL/GenBank/DDBJ whole genome shotgun (WGS) entry which is preliminary data.</text>
</comment>
<dbReference type="GO" id="GO:0008061">
    <property type="term" value="F:chitin binding"/>
    <property type="evidence" value="ECO:0007669"/>
    <property type="project" value="InterPro"/>
</dbReference>
<dbReference type="Proteomes" id="UP001153678">
    <property type="component" value="Unassembled WGS sequence"/>
</dbReference>
<evidence type="ECO:0000313" key="3">
    <source>
        <dbReference type="EMBL" id="CAI2197248.1"/>
    </source>
</evidence>